<reference evidence="1" key="1">
    <citation type="journal article" date="2023" name="G3 (Bethesda)">
        <title>A reference genome for the long-term kleptoplast-retaining sea slug Elysia crispata morphotype clarki.</title>
        <authorList>
            <person name="Eastman K.E."/>
            <person name="Pendleton A.L."/>
            <person name="Shaikh M.A."/>
            <person name="Suttiyut T."/>
            <person name="Ogas R."/>
            <person name="Tomko P."/>
            <person name="Gavelis G."/>
            <person name="Widhalm J.R."/>
            <person name="Wisecaver J.H."/>
        </authorList>
    </citation>
    <scope>NUCLEOTIDE SEQUENCE</scope>
    <source>
        <strain evidence="1">ECLA1</strain>
    </source>
</reference>
<evidence type="ECO:0000313" key="1">
    <source>
        <dbReference type="EMBL" id="KAK3747230.1"/>
    </source>
</evidence>
<sequence length="82" mass="9584">MRRRNCGNDPYLRRCQSSFKVTQAQFYNLDLEAFALIQDLRLFIYKLLRLQLAKSLRACLSHPVLMVTREHPAASTESKLDL</sequence>
<protein>
    <submittedName>
        <fullName evidence="1">Uncharacterized protein</fullName>
    </submittedName>
</protein>
<keyword evidence="2" id="KW-1185">Reference proteome</keyword>
<organism evidence="1 2">
    <name type="scientific">Elysia crispata</name>
    <name type="common">lettuce slug</name>
    <dbReference type="NCBI Taxonomy" id="231223"/>
    <lineage>
        <taxon>Eukaryota</taxon>
        <taxon>Metazoa</taxon>
        <taxon>Spiralia</taxon>
        <taxon>Lophotrochozoa</taxon>
        <taxon>Mollusca</taxon>
        <taxon>Gastropoda</taxon>
        <taxon>Heterobranchia</taxon>
        <taxon>Euthyneura</taxon>
        <taxon>Panpulmonata</taxon>
        <taxon>Sacoglossa</taxon>
        <taxon>Placobranchoidea</taxon>
        <taxon>Plakobranchidae</taxon>
        <taxon>Elysia</taxon>
    </lineage>
</organism>
<name>A0AAE1CZJ4_9GAST</name>
<dbReference type="AlphaFoldDB" id="A0AAE1CZJ4"/>
<dbReference type="EMBL" id="JAWDGP010006101">
    <property type="protein sequence ID" value="KAK3747230.1"/>
    <property type="molecule type" value="Genomic_DNA"/>
</dbReference>
<dbReference type="Proteomes" id="UP001283361">
    <property type="component" value="Unassembled WGS sequence"/>
</dbReference>
<accession>A0AAE1CZJ4</accession>
<evidence type="ECO:0000313" key="2">
    <source>
        <dbReference type="Proteomes" id="UP001283361"/>
    </source>
</evidence>
<comment type="caution">
    <text evidence="1">The sequence shown here is derived from an EMBL/GenBank/DDBJ whole genome shotgun (WGS) entry which is preliminary data.</text>
</comment>
<proteinExistence type="predicted"/>
<gene>
    <name evidence="1" type="ORF">RRG08_005866</name>
</gene>